<dbReference type="OrthoDB" id="4584900at2759"/>
<feature type="region of interest" description="Disordered" evidence="1">
    <location>
        <begin position="145"/>
        <end position="183"/>
    </location>
</feature>
<evidence type="ECO:0000313" key="3">
    <source>
        <dbReference type="Proteomes" id="UP000298030"/>
    </source>
</evidence>
<comment type="caution">
    <text evidence="2">The sequence shown here is derived from an EMBL/GenBank/DDBJ whole genome shotgun (WGS) entry which is preliminary data.</text>
</comment>
<evidence type="ECO:0000313" key="2">
    <source>
        <dbReference type="EMBL" id="TEB21305.1"/>
    </source>
</evidence>
<evidence type="ECO:0000256" key="1">
    <source>
        <dbReference type="SAM" id="MobiDB-lite"/>
    </source>
</evidence>
<feature type="region of interest" description="Disordered" evidence="1">
    <location>
        <begin position="1"/>
        <end position="36"/>
    </location>
</feature>
<accession>A0A4Y7SHJ5</accession>
<gene>
    <name evidence="2" type="ORF">FA13DRAFT_1819674</name>
</gene>
<organism evidence="2 3">
    <name type="scientific">Coprinellus micaceus</name>
    <name type="common">Glistening ink-cap mushroom</name>
    <name type="synonym">Coprinus micaceus</name>
    <dbReference type="NCBI Taxonomy" id="71717"/>
    <lineage>
        <taxon>Eukaryota</taxon>
        <taxon>Fungi</taxon>
        <taxon>Dikarya</taxon>
        <taxon>Basidiomycota</taxon>
        <taxon>Agaricomycotina</taxon>
        <taxon>Agaricomycetes</taxon>
        <taxon>Agaricomycetidae</taxon>
        <taxon>Agaricales</taxon>
        <taxon>Agaricineae</taxon>
        <taxon>Psathyrellaceae</taxon>
        <taxon>Coprinellus</taxon>
    </lineage>
</organism>
<dbReference type="EMBL" id="QPFP01000115">
    <property type="protein sequence ID" value="TEB21305.1"/>
    <property type="molecule type" value="Genomic_DNA"/>
</dbReference>
<sequence>MDPQCAATSEDINPQAPAMNHRTPRSPLSSPSVPPRFCQTSLEASPSTHSPTVFTTLLTKMRFTTLFSIATLFASVHTTFADTPTIEELIEISGVATGPSEFNEEGYRNLAALKAAAHIPTPTTPETRSEDGVMGRMTNAERLANGLPLKSPARRRRPRTPLNRLEARVQASPGPSQTNSGRLALRDASGQRVGYVMNTLLNNAQLGTTTDVSKALRVSVTFDSLLSNPSQLQVTLLNSNVAGYPLLALIQGRDNTNQDLSAGSFHYVYSGGAAEPGSGPGSTGIAGQNTYTAVSRIAQTDVWTFDRSTFGLTPAWINSNGDAKTFSLYTQSTAIYGLVDPAAFSGRYPSPLSGPYTYYIELDVASAP</sequence>
<dbReference type="STRING" id="71717.A0A4Y7SHJ5"/>
<dbReference type="Proteomes" id="UP000298030">
    <property type="component" value="Unassembled WGS sequence"/>
</dbReference>
<reference evidence="2 3" key="1">
    <citation type="journal article" date="2019" name="Nat. Ecol. Evol.">
        <title>Megaphylogeny resolves global patterns of mushroom evolution.</title>
        <authorList>
            <person name="Varga T."/>
            <person name="Krizsan K."/>
            <person name="Foldi C."/>
            <person name="Dima B."/>
            <person name="Sanchez-Garcia M."/>
            <person name="Sanchez-Ramirez S."/>
            <person name="Szollosi G.J."/>
            <person name="Szarkandi J.G."/>
            <person name="Papp V."/>
            <person name="Albert L."/>
            <person name="Andreopoulos W."/>
            <person name="Angelini C."/>
            <person name="Antonin V."/>
            <person name="Barry K.W."/>
            <person name="Bougher N.L."/>
            <person name="Buchanan P."/>
            <person name="Buyck B."/>
            <person name="Bense V."/>
            <person name="Catcheside P."/>
            <person name="Chovatia M."/>
            <person name="Cooper J."/>
            <person name="Damon W."/>
            <person name="Desjardin D."/>
            <person name="Finy P."/>
            <person name="Geml J."/>
            <person name="Haridas S."/>
            <person name="Hughes K."/>
            <person name="Justo A."/>
            <person name="Karasinski D."/>
            <person name="Kautmanova I."/>
            <person name="Kiss B."/>
            <person name="Kocsube S."/>
            <person name="Kotiranta H."/>
            <person name="LaButti K.M."/>
            <person name="Lechner B.E."/>
            <person name="Liimatainen K."/>
            <person name="Lipzen A."/>
            <person name="Lukacs Z."/>
            <person name="Mihaltcheva S."/>
            <person name="Morgado L.N."/>
            <person name="Niskanen T."/>
            <person name="Noordeloos M.E."/>
            <person name="Ohm R.A."/>
            <person name="Ortiz-Santana B."/>
            <person name="Ovrebo C."/>
            <person name="Racz N."/>
            <person name="Riley R."/>
            <person name="Savchenko A."/>
            <person name="Shiryaev A."/>
            <person name="Soop K."/>
            <person name="Spirin V."/>
            <person name="Szebenyi C."/>
            <person name="Tomsovsky M."/>
            <person name="Tulloss R.E."/>
            <person name="Uehling J."/>
            <person name="Grigoriev I.V."/>
            <person name="Vagvolgyi C."/>
            <person name="Papp T."/>
            <person name="Martin F.M."/>
            <person name="Miettinen O."/>
            <person name="Hibbett D.S."/>
            <person name="Nagy L.G."/>
        </authorList>
    </citation>
    <scope>NUCLEOTIDE SEQUENCE [LARGE SCALE GENOMIC DNA]</scope>
    <source>
        <strain evidence="2 3">FP101781</strain>
    </source>
</reference>
<feature type="compositionally biased region" description="Polar residues" evidence="1">
    <location>
        <begin position="1"/>
        <end position="12"/>
    </location>
</feature>
<name>A0A4Y7SHJ5_COPMI</name>
<protein>
    <submittedName>
        <fullName evidence="2">Uncharacterized protein</fullName>
    </submittedName>
</protein>
<keyword evidence="3" id="KW-1185">Reference proteome</keyword>
<proteinExistence type="predicted"/>
<dbReference type="AlphaFoldDB" id="A0A4Y7SHJ5"/>